<feature type="transmembrane region" description="Helical" evidence="6">
    <location>
        <begin position="88"/>
        <end position="109"/>
    </location>
</feature>
<gene>
    <name evidence="7" type="ORF">N783_03020</name>
</gene>
<dbReference type="InterPro" id="IPR024923">
    <property type="entry name" value="PG_synth_SpoVB"/>
</dbReference>
<feature type="transmembrane region" description="Helical" evidence="6">
    <location>
        <begin position="52"/>
        <end position="76"/>
    </location>
</feature>
<comment type="caution">
    <text evidence="7">The sequence shown here is derived from an EMBL/GenBank/DDBJ whole genome shotgun (WGS) entry which is preliminary data.</text>
</comment>
<dbReference type="GO" id="GO:0005886">
    <property type="term" value="C:plasma membrane"/>
    <property type="evidence" value="ECO:0007669"/>
    <property type="project" value="UniProtKB-SubCell"/>
</dbReference>
<feature type="transmembrane region" description="Helical" evidence="6">
    <location>
        <begin position="360"/>
        <end position="377"/>
    </location>
</feature>
<organism evidence="7 8">
    <name type="scientific">Pontibacillus marinus BH030004 = DSM 16465</name>
    <dbReference type="NCBI Taxonomy" id="1385511"/>
    <lineage>
        <taxon>Bacteria</taxon>
        <taxon>Bacillati</taxon>
        <taxon>Bacillota</taxon>
        <taxon>Bacilli</taxon>
        <taxon>Bacillales</taxon>
        <taxon>Bacillaceae</taxon>
        <taxon>Pontibacillus</taxon>
    </lineage>
</organism>
<proteinExistence type="predicted"/>
<keyword evidence="2" id="KW-1003">Cell membrane</keyword>
<reference evidence="7 8" key="1">
    <citation type="submission" date="2013-08" db="EMBL/GenBank/DDBJ databases">
        <authorList>
            <person name="Huang J."/>
            <person name="Wang G."/>
        </authorList>
    </citation>
    <scope>NUCLEOTIDE SEQUENCE [LARGE SCALE GENOMIC DNA]</scope>
    <source>
        <strain evidence="7 8">BH030004</strain>
    </source>
</reference>
<keyword evidence="5 6" id="KW-0472">Membrane</keyword>
<dbReference type="eggNOG" id="COG2244">
    <property type="taxonomic scope" value="Bacteria"/>
</dbReference>
<dbReference type="PANTHER" id="PTHR30250">
    <property type="entry name" value="PST FAMILY PREDICTED COLANIC ACID TRANSPORTER"/>
    <property type="match status" value="1"/>
</dbReference>
<dbReference type="STRING" id="1385511.GCA_000425225_03594"/>
<feature type="transmembrane region" description="Helical" evidence="6">
    <location>
        <begin position="328"/>
        <end position="348"/>
    </location>
</feature>
<evidence type="ECO:0000256" key="3">
    <source>
        <dbReference type="ARBA" id="ARBA00022692"/>
    </source>
</evidence>
<feature type="transmembrane region" description="Helical" evidence="6">
    <location>
        <begin position="129"/>
        <end position="147"/>
    </location>
</feature>
<evidence type="ECO:0000313" key="7">
    <source>
        <dbReference type="EMBL" id="KGX83489.1"/>
    </source>
</evidence>
<dbReference type="PANTHER" id="PTHR30250:SF29">
    <property type="entry name" value="POLYSACCHARIDE BIOSYNTHESIS PROTEIN C-TERMINAL DOMAIN-CONTAINING PROTEIN"/>
    <property type="match status" value="1"/>
</dbReference>
<feature type="transmembrane region" description="Helical" evidence="6">
    <location>
        <begin position="384"/>
        <end position="402"/>
    </location>
</feature>
<evidence type="ECO:0000256" key="6">
    <source>
        <dbReference type="SAM" id="Phobius"/>
    </source>
</evidence>
<feature type="transmembrane region" description="Helical" evidence="6">
    <location>
        <begin position="232"/>
        <end position="255"/>
    </location>
</feature>
<dbReference type="Pfam" id="PF01943">
    <property type="entry name" value="Polysacc_synt"/>
    <property type="match status" value="1"/>
</dbReference>
<dbReference type="AlphaFoldDB" id="A0A0A5FUD9"/>
<feature type="transmembrane region" description="Helical" evidence="6">
    <location>
        <begin position="287"/>
        <end position="307"/>
    </location>
</feature>
<evidence type="ECO:0000256" key="2">
    <source>
        <dbReference type="ARBA" id="ARBA00022475"/>
    </source>
</evidence>
<keyword evidence="8" id="KW-1185">Reference proteome</keyword>
<feature type="transmembrane region" description="Helical" evidence="6">
    <location>
        <begin position="454"/>
        <end position="475"/>
    </location>
</feature>
<comment type="subcellular location">
    <subcellularLocation>
        <location evidence="1">Cell membrane</location>
        <topology evidence="1">Multi-pass membrane protein</topology>
    </subcellularLocation>
</comment>
<dbReference type="Proteomes" id="UP000030403">
    <property type="component" value="Unassembled WGS sequence"/>
</dbReference>
<keyword evidence="4 6" id="KW-1133">Transmembrane helix</keyword>
<dbReference type="RefSeq" id="WP_027447163.1">
    <property type="nucleotide sequence ID" value="NZ_AULJ01000049.1"/>
</dbReference>
<feature type="transmembrane region" description="Helical" evidence="6">
    <location>
        <begin position="193"/>
        <end position="212"/>
    </location>
</feature>
<sequence>MAKQMNKKQLFQGAFLLTLAGILSKVLSVGYRIPLQNIAGDVGFYIYQQVYPILGMAWMISLYGFPVAISSFVSEWEGEGRALTLRNFFIPAFTILFSISVLLFGLFYFGASTIAVWMGDPQLELPLKITSIVFLFLPFTSLLRGTFQGLHNMKPTAMSQIAEQFTRVLVIILATYFFVKAGVGLYVVGAGAAFGSVVGAVASVLLLGGMMLKKSPILRQPAQGKIPYKKLIRTILVVGLFFCVNYMMLLFLQLADALTLVPNLQQAGSSLQEAKIAKGVFDRGYPLIQIGTVVGSSIALALIPAITRQRLEKRKEETYSDARSAVKFSFLFSLAATVGLLMVMPYVNVSFFRTTDGTDALRILSLVTLFGSLSLTYSSLLQGFAIVGRPALAVILAFFIKIGANEILVPTYGIQGSAIASVLAVLFICLFNYISLKRHFTLRLKYHIPWKQAVLAIGTMLLVVWGASFLYKTLIPLTDRFAYVGVTLFTVSLGVLTYFLVLLKTGAFTKEELSQFPFSESIISKLEETK</sequence>
<dbReference type="InterPro" id="IPR050833">
    <property type="entry name" value="Poly_Biosynth_Transport"/>
</dbReference>
<dbReference type="CDD" id="cd13124">
    <property type="entry name" value="MATE_SpoVB_like"/>
    <property type="match status" value="1"/>
</dbReference>
<evidence type="ECO:0000256" key="4">
    <source>
        <dbReference type="ARBA" id="ARBA00022989"/>
    </source>
</evidence>
<protein>
    <submittedName>
        <fullName evidence="7">Uncharacterized protein</fullName>
    </submittedName>
</protein>
<dbReference type="EMBL" id="AVPF01000104">
    <property type="protein sequence ID" value="KGX83489.1"/>
    <property type="molecule type" value="Genomic_DNA"/>
</dbReference>
<dbReference type="PIRSF" id="PIRSF038958">
    <property type="entry name" value="PG_synth_SpoVB"/>
    <property type="match status" value="1"/>
</dbReference>
<dbReference type="InterPro" id="IPR002797">
    <property type="entry name" value="Polysacc_synth"/>
</dbReference>
<accession>A0A0A5FUD9</accession>
<evidence type="ECO:0000256" key="5">
    <source>
        <dbReference type="ARBA" id="ARBA00023136"/>
    </source>
</evidence>
<evidence type="ECO:0000313" key="8">
    <source>
        <dbReference type="Proteomes" id="UP000030403"/>
    </source>
</evidence>
<feature type="transmembrane region" description="Helical" evidence="6">
    <location>
        <begin position="414"/>
        <end position="434"/>
    </location>
</feature>
<feature type="transmembrane region" description="Helical" evidence="6">
    <location>
        <begin position="481"/>
        <end position="503"/>
    </location>
</feature>
<evidence type="ECO:0000256" key="1">
    <source>
        <dbReference type="ARBA" id="ARBA00004651"/>
    </source>
</evidence>
<name>A0A0A5FUD9_9BACI</name>
<keyword evidence="3 6" id="KW-0812">Transmembrane</keyword>
<feature type="transmembrane region" description="Helical" evidence="6">
    <location>
        <begin position="168"/>
        <end position="187"/>
    </location>
</feature>